<accession>A0ABM3Z765</accession>
<protein>
    <submittedName>
        <fullName evidence="3">Allergin-1</fullName>
    </submittedName>
</protein>
<organism evidence="2 3">
    <name type="scientific">Pantherophis guttatus</name>
    <name type="common">Corn snake</name>
    <name type="synonym">Elaphe guttata</name>
    <dbReference type="NCBI Taxonomy" id="94885"/>
    <lineage>
        <taxon>Eukaryota</taxon>
        <taxon>Metazoa</taxon>
        <taxon>Chordata</taxon>
        <taxon>Craniata</taxon>
        <taxon>Vertebrata</taxon>
        <taxon>Euteleostomi</taxon>
        <taxon>Lepidosauria</taxon>
        <taxon>Squamata</taxon>
        <taxon>Bifurcata</taxon>
        <taxon>Unidentata</taxon>
        <taxon>Episquamata</taxon>
        <taxon>Toxicofera</taxon>
        <taxon>Serpentes</taxon>
        <taxon>Colubroidea</taxon>
        <taxon>Colubridae</taxon>
        <taxon>Colubrinae</taxon>
        <taxon>Pantherophis</taxon>
    </lineage>
</organism>
<evidence type="ECO:0000256" key="1">
    <source>
        <dbReference type="SAM" id="Phobius"/>
    </source>
</evidence>
<keyword evidence="1" id="KW-0812">Transmembrane</keyword>
<dbReference type="Proteomes" id="UP001652622">
    <property type="component" value="Unplaced"/>
</dbReference>
<feature type="transmembrane region" description="Helical" evidence="1">
    <location>
        <begin position="188"/>
        <end position="213"/>
    </location>
</feature>
<dbReference type="RefSeq" id="XP_060544215.1">
    <property type="nucleotide sequence ID" value="XM_060688232.1"/>
</dbReference>
<reference evidence="3" key="1">
    <citation type="submission" date="2025-08" db="UniProtKB">
        <authorList>
            <consortium name="RefSeq"/>
        </authorList>
    </citation>
    <scope>IDENTIFICATION</scope>
    <source>
        <tissue evidence="3">Blood</tissue>
    </source>
</reference>
<keyword evidence="2" id="KW-1185">Reference proteome</keyword>
<proteinExistence type="predicted"/>
<sequence length="282" mass="31973">MGSRNNPKEQEEQLQRDIGQIREIWIYHAGVTPVHRNNRLTPSFQHLNTELSADFTGVRNTKENGGITDNRANPESPQHNASCSKIVKDIKIDSLTPEIIIGAKVTLVCYWETHCLPINYILFLNKGKVQGPVVQSMKEQKVAFNTTIHSNSQLGPYKCKADYPNRNMAPTYSPGFNFTLRATESNNLAVFIVPPLILLLLLIAAVVTIRLLILPWCKARKLKLANISTAYDDTGENQLDNEYCMDYEITEYCNLKMKTKTDDRYVNDSEDNTVTYAEVICK</sequence>
<dbReference type="GeneID" id="117663105"/>
<keyword evidence="1" id="KW-0472">Membrane</keyword>
<evidence type="ECO:0000313" key="2">
    <source>
        <dbReference type="Proteomes" id="UP001652622"/>
    </source>
</evidence>
<evidence type="ECO:0000313" key="3">
    <source>
        <dbReference type="RefSeq" id="XP_060544215.1"/>
    </source>
</evidence>
<keyword evidence="1" id="KW-1133">Transmembrane helix</keyword>
<gene>
    <name evidence="3" type="primary">MILR1</name>
</gene>
<name>A0ABM3Z765_PANGU</name>